<keyword evidence="3" id="KW-0732">Signal</keyword>
<feature type="chain" id="PRO_5042216603" evidence="3">
    <location>
        <begin position="24"/>
        <end position="467"/>
    </location>
</feature>
<feature type="region of interest" description="Disordered" evidence="2">
    <location>
        <begin position="295"/>
        <end position="333"/>
    </location>
</feature>
<evidence type="ECO:0000313" key="5">
    <source>
        <dbReference type="Proteomes" id="UP001196068"/>
    </source>
</evidence>
<dbReference type="RefSeq" id="WP_211874281.1">
    <property type="nucleotide sequence ID" value="NZ_JAAEDH010000010.1"/>
</dbReference>
<organism evidence="4 5">
    <name type="scientific">Plastoroseomonas arctica</name>
    <dbReference type="NCBI Taxonomy" id="1509237"/>
    <lineage>
        <taxon>Bacteria</taxon>
        <taxon>Pseudomonadati</taxon>
        <taxon>Pseudomonadota</taxon>
        <taxon>Alphaproteobacteria</taxon>
        <taxon>Acetobacterales</taxon>
        <taxon>Acetobacteraceae</taxon>
        <taxon>Plastoroseomonas</taxon>
    </lineage>
</organism>
<dbReference type="SUPFAM" id="SSF56954">
    <property type="entry name" value="Outer membrane efflux proteins (OEP)"/>
    <property type="match status" value="1"/>
</dbReference>
<evidence type="ECO:0000256" key="2">
    <source>
        <dbReference type="SAM" id="MobiDB-lite"/>
    </source>
</evidence>
<feature type="compositionally biased region" description="Polar residues" evidence="2">
    <location>
        <begin position="24"/>
        <end position="34"/>
    </location>
</feature>
<dbReference type="AlphaFoldDB" id="A0AAF1JWQ1"/>
<dbReference type="Gene3D" id="1.20.1600.10">
    <property type="entry name" value="Outer membrane efflux proteins (OEP)"/>
    <property type="match status" value="1"/>
</dbReference>
<gene>
    <name evidence="4" type="ORF">GXW79_10150</name>
</gene>
<dbReference type="Proteomes" id="UP001196068">
    <property type="component" value="Unassembled WGS sequence"/>
</dbReference>
<feature type="compositionally biased region" description="Polar residues" evidence="2">
    <location>
        <begin position="311"/>
        <end position="333"/>
    </location>
</feature>
<evidence type="ECO:0000256" key="1">
    <source>
        <dbReference type="ARBA" id="ARBA00007613"/>
    </source>
</evidence>
<reference evidence="4" key="1">
    <citation type="submission" date="2020-01" db="EMBL/GenBank/DDBJ databases">
        <authorList>
            <person name="Rat A."/>
        </authorList>
    </citation>
    <scope>NUCLEOTIDE SEQUENCE</scope>
    <source>
        <strain evidence="4">LMG 28251</strain>
    </source>
</reference>
<name>A0AAF1JWQ1_9PROT</name>
<feature type="region of interest" description="Disordered" evidence="2">
    <location>
        <begin position="20"/>
        <end position="42"/>
    </location>
</feature>
<feature type="signal peptide" evidence="3">
    <location>
        <begin position="1"/>
        <end position="23"/>
    </location>
</feature>
<dbReference type="GO" id="GO:0015562">
    <property type="term" value="F:efflux transmembrane transporter activity"/>
    <property type="evidence" value="ECO:0007669"/>
    <property type="project" value="InterPro"/>
</dbReference>
<proteinExistence type="inferred from homology"/>
<keyword evidence="5" id="KW-1185">Reference proteome</keyword>
<dbReference type="InterPro" id="IPR010131">
    <property type="entry name" value="MdtP/NodT-like"/>
</dbReference>
<dbReference type="PANTHER" id="PTHR30203">
    <property type="entry name" value="OUTER MEMBRANE CATION EFFLUX PROTEIN"/>
    <property type="match status" value="1"/>
</dbReference>
<dbReference type="EMBL" id="JAAEDH010000010">
    <property type="protein sequence ID" value="MBR0655444.1"/>
    <property type="molecule type" value="Genomic_DNA"/>
</dbReference>
<sequence>MRLAPLSLLASAMLAAPLAPAHAQQSRPRGTNAAQARPVTPATSPGITLAEAESLLVARNLTVIAARRGVDIAAAQRLVADTNPAGSVGYGQTTAQVNERQRFSGYTGARYISPLNNLSFSLTVTIERGGKRELRTRLAEEQISVAEAQVLDAMREQIFALRTAFIQGLQARANLQVALANRESLGRTESLLSLQVREGAIPEADLLRFQASRLPFEQDVANAIQAYAASVAQVTALLGADASLPRAAPGASFELRGRLEGERPLDIPRGTLAAAIATRPDVLAAQRTASAANANTRLAEAGRSRDVSLGGSASRTELSQDLPSGSTTPRATNTLGLSLSVPIFTRRITEGNIAVAQAQQSQAQAQADGALAQAQSDFAIAWASYEQARSLLALTTGTALRRAEDAYRATEAAYLAGGRSLLDTLDALRTLNATRVAANAARAAYATALVTLERTSGVDGLAPRLQP</sequence>
<comment type="caution">
    <text evidence="4">The sequence shown here is derived from an EMBL/GenBank/DDBJ whole genome shotgun (WGS) entry which is preliminary data.</text>
</comment>
<accession>A0AAF1JWQ1</accession>
<reference evidence="4" key="2">
    <citation type="journal article" date="2021" name="Syst. Appl. Microbiol.">
        <title>Roseomonas hellenica sp. nov., isolated from roots of wild-growing Alkanna tinctoria.</title>
        <authorList>
            <person name="Rat A."/>
            <person name="Naranjo H.D."/>
            <person name="Lebbe L."/>
            <person name="Cnockaert M."/>
            <person name="Krigas N."/>
            <person name="Grigoriadou K."/>
            <person name="Maloupa E."/>
            <person name="Willems A."/>
        </authorList>
    </citation>
    <scope>NUCLEOTIDE SEQUENCE</scope>
    <source>
        <strain evidence="4">LMG 28251</strain>
    </source>
</reference>
<dbReference type="InterPro" id="IPR003423">
    <property type="entry name" value="OMP_efflux"/>
</dbReference>
<evidence type="ECO:0000256" key="3">
    <source>
        <dbReference type="SAM" id="SignalP"/>
    </source>
</evidence>
<comment type="similarity">
    <text evidence="1">Belongs to the outer membrane factor (OMF) (TC 1.B.17) family.</text>
</comment>
<evidence type="ECO:0000313" key="4">
    <source>
        <dbReference type="EMBL" id="MBR0655444.1"/>
    </source>
</evidence>
<protein>
    <submittedName>
        <fullName evidence="4">TolC family protein</fullName>
    </submittedName>
</protein>
<dbReference type="Pfam" id="PF02321">
    <property type="entry name" value="OEP"/>
    <property type="match status" value="1"/>
</dbReference>